<dbReference type="InterPro" id="IPR010987">
    <property type="entry name" value="Glutathione-S-Trfase_C-like"/>
</dbReference>
<reference evidence="8" key="1">
    <citation type="submission" date="2025-08" db="UniProtKB">
        <authorList>
            <consortium name="RefSeq"/>
        </authorList>
    </citation>
    <scope>IDENTIFICATION</scope>
    <source>
        <tissue evidence="8">Whole organism</tissue>
    </source>
</reference>
<dbReference type="SUPFAM" id="SSF47616">
    <property type="entry name" value="GST C-terminal domain-like"/>
    <property type="match status" value="1"/>
</dbReference>
<accession>A0A6J1S4H8</accession>
<dbReference type="SFLD" id="SFLDG00363">
    <property type="entry name" value="AMPS_(cytGST):_Alpha-__Mu-__Pi"/>
    <property type="match status" value="1"/>
</dbReference>
<evidence type="ECO:0000256" key="1">
    <source>
        <dbReference type="ARBA" id="ARBA00012452"/>
    </source>
</evidence>
<dbReference type="CDD" id="cd03039">
    <property type="entry name" value="GST_N_Sigma_like"/>
    <property type="match status" value="1"/>
</dbReference>
<dbReference type="FunFam" id="1.20.1050.10:FF:000030">
    <property type="entry name" value="Glutathione S-transferase S1"/>
    <property type="match status" value="1"/>
</dbReference>
<dbReference type="InterPro" id="IPR050213">
    <property type="entry name" value="GST_superfamily"/>
</dbReference>
<keyword evidence="7" id="KW-1185">Reference proteome</keyword>
<name>A0A6J1S4H8_FRAOC</name>
<dbReference type="GeneID" id="113204811"/>
<dbReference type="SFLD" id="SFLDG01205">
    <property type="entry name" value="AMPS.1"/>
    <property type="match status" value="1"/>
</dbReference>
<dbReference type="InterPro" id="IPR040079">
    <property type="entry name" value="Glutathione_S-Trfase"/>
</dbReference>
<evidence type="ECO:0000256" key="2">
    <source>
        <dbReference type="ARBA" id="ARBA00022679"/>
    </source>
</evidence>
<feature type="domain" description="GST N-terminal" evidence="5">
    <location>
        <begin position="3"/>
        <end position="80"/>
    </location>
</feature>
<dbReference type="Pfam" id="PF02798">
    <property type="entry name" value="GST_N"/>
    <property type="match status" value="1"/>
</dbReference>
<dbReference type="GO" id="GO:0004364">
    <property type="term" value="F:glutathione transferase activity"/>
    <property type="evidence" value="ECO:0007669"/>
    <property type="project" value="UniProtKB-EC"/>
</dbReference>
<dbReference type="RefSeq" id="XP_026275917.1">
    <property type="nucleotide sequence ID" value="XM_026420132.2"/>
</dbReference>
<dbReference type="Gene3D" id="1.20.1050.10">
    <property type="match status" value="1"/>
</dbReference>
<evidence type="ECO:0000256" key="3">
    <source>
        <dbReference type="ARBA" id="ARBA00038317"/>
    </source>
</evidence>
<dbReference type="InterPro" id="IPR036249">
    <property type="entry name" value="Thioredoxin-like_sf"/>
</dbReference>
<dbReference type="PANTHER" id="PTHR11571">
    <property type="entry name" value="GLUTATHIONE S-TRANSFERASE"/>
    <property type="match status" value="1"/>
</dbReference>
<dbReference type="SFLD" id="SFLDS00019">
    <property type="entry name" value="Glutathione_Transferase_(cytos"/>
    <property type="match status" value="1"/>
</dbReference>
<dbReference type="OrthoDB" id="414243at2759"/>
<dbReference type="Gene3D" id="3.40.30.10">
    <property type="entry name" value="Glutaredoxin"/>
    <property type="match status" value="1"/>
</dbReference>
<comment type="similarity">
    <text evidence="3">Belongs to the GST superfamily. Sigma family.</text>
</comment>
<dbReference type="EC" id="2.5.1.18" evidence="1"/>
<dbReference type="PROSITE" id="PS50405">
    <property type="entry name" value="GST_CTER"/>
    <property type="match status" value="1"/>
</dbReference>
<protein>
    <recommendedName>
        <fullName evidence="1">glutathione transferase</fullName>
        <ecNumber evidence="1">2.5.1.18</ecNumber>
    </recommendedName>
</protein>
<dbReference type="FunFam" id="3.40.30.10:FF:000035">
    <property type="entry name" value="hematopoietic prostaglandin D synthase"/>
    <property type="match status" value="1"/>
</dbReference>
<sequence>MAPKYILHYFDLTALGEPIRYLLSYGNINWEDNRYSAAQWETIKSTMPYGQMPVLHIDDKIFAQSSAISRYLAKRVGLSGKDDLENLQIDQAVDLYHDFRQKISEWYYDPIPESKAAKEVLLKEQVPFYLNKFQQIVKENKGFLVNGKLTWADIYFVAPLKYFKDLYGRDFLEGYPLLQELVKKVESTPAIAKYIAKRPVGDRWRDPDFKYTLKYHF</sequence>
<dbReference type="GO" id="GO:0004602">
    <property type="term" value="F:glutathione peroxidase activity"/>
    <property type="evidence" value="ECO:0007669"/>
    <property type="project" value="UniProtKB-ARBA"/>
</dbReference>
<proteinExistence type="inferred from homology"/>
<evidence type="ECO:0000256" key="4">
    <source>
        <dbReference type="ARBA" id="ARBA00047960"/>
    </source>
</evidence>
<dbReference type="InterPro" id="IPR036282">
    <property type="entry name" value="Glutathione-S-Trfase_C_sf"/>
</dbReference>
<evidence type="ECO:0000259" key="5">
    <source>
        <dbReference type="PROSITE" id="PS50404"/>
    </source>
</evidence>
<dbReference type="SUPFAM" id="SSF52833">
    <property type="entry name" value="Thioredoxin-like"/>
    <property type="match status" value="1"/>
</dbReference>
<evidence type="ECO:0000259" key="6">
    <source>
        <dbReference type="PROSITE" id="PS50405"/>
    </source>
</evidence>
<evidence type="ECO:0000313" key="7">
    <source>
        <dbReference type="Proteomes" id="UP000504606"/>
    </source>
</evidence>
<comment type="catalytic activity">
    <reaction evidence="4">
        <text>RX + glutathione = an S-substituted glutathione + a halide anion + H(+)</text>
        <dbReference type="Rhea" id="RHEA:16437"/>
        <dbReference type="ChEBI" id="CHEBI:15378"/>
        <dbReference type="ChEBI" id="CHEBI:16042"/>
        <dbReference type="ChEBI" id="CHEBI:17792"/>
        <dbReference type="ChEBI" id="CHEBI:57925"/>
        <dbReference type="ChEBI" id="CHEBI:90779"/>
        <dbReference type="EC" id="2.5.1.18"/>
    </reaction>
</comment>
<dbReference type="InterPro" id="IPR004046">
    <property type="entry name" value="GST_C"/>
</dbReference>
<dbReference type="InterPro" id="IPR004045">
    <property type="entry name" value="Glutathione_S-Trfase_N"/>
</dbReference>
<dbReference type="PANTHER" id="PTHR11571:SF224">
    <property type="entry name" value="HEMATOPOIETIC PROSTAGLANDIN D SYNTHASE"/>
    <property type="match status" value="1"/>
</dbReference>
<dbReference type="KEGG" id="foc:113204811"/>
<feature type="domain" description="GST C-terminal" evidence="6">
    <location>
        <begin position="82"/>
        <end position="203"/>
    </location>
</feature>
<organism evidence="7 8">
    <name type="scientific">Frankliniella occidentalis</name>
    <name type="common">Western flower thrips</name>
    <name type="synonym">Euthrips occidentalis</name>
    <dbReference type="NCBI Taxonomy" id="133901"/>
    <lineage>
        <taxon>Eukaryota</taxon>
        <taxon>Metazoa</taxon>
        <taxon>Ecdysozoa</taxon>
        <taxon>Arthropoda</taxon>
        <taxon>Hexapoda</taxon>
        <taxon>Insecta</taxon>
        <taxon>Pterygota</taxon>
        <taxon>Neoptera</taxon>
        <taxon>Paraneoptera</taxon>
        <taxon>Thysanoptera</taxon>
        <taxon>Terebrantia</taxon>
        <taxon>Thripoidea</taxon>
        <taxon>Thripidae</taxon>
        <taxon>Frankliniella</taxon>
    </lineage>
</organism>
<dbReference type="Pfam" id="PF14497">
    <property type="entry name" value="GST_C_3"/>
    <property type="match status" value="1"/>
</dbReference>
<dbReference type="GO" id="GO:0006749">
    <property type="term" value="P:glutathione metabolic process"/>
    <property type="evidence" value="ECO:0007669"/>
    <property type="project" value="TreeGrafter"/>
</dbReference>
<dbReference type="Proteomes" id="UP000504606">
    <property type="component" value="Unplaced"/>
</dbReference>
<evidence type="ECO:0000313" key="8">
    <source>
        <dbReference type="RefSeq" id="XP_026275917.1"/>
    </source>
</evidence>
<keyword evidence="2" id="KW-0808">Transferase</keyword>
<gene>
    <name evidence="8" type="primary">LOC113204811</name>
</gene>
<dbReference type="AlphaFoldDB" id="A0A6J1S4H8"/>
<dbReference type="CDD" id="cd03192">
    <property type="entry name" value="GST_C_Sigma_like"/>
    <property type="match status" value="1"/>
</dbReference>
<dbReference type="PROSITE" id="PS50404">
    <property type="entry name" value="GST_NTER"/>
    <property type="match status" value="1"/>
</dbReference>